<evidence type="ECO:0000256" key="2">
    <source>
        <dbReference type="ARBA" id="ARBA00023136"/>
    </source>
</evidence>
<dbReference type="PANTHER" id="PTHR30627:SF1">
    <property type="entry name" value="PEPTIDOGLYCAN D,D-TRANSPEPTIDASE FTSI"/>
    <property type="match status" value="1"/>
</dbReference>
<comment type="subcellular location">
    <subcellularLocation>
        <location evidence="1">Membrane</location>
    </subcellularLocation>
</comment>
<evidence type="ECO:0000256" key="3">
    <source>
        <dbReference type="SAM" id="Phobius"/>
    </source>
</evidence>
<proteinExistence type="predicted"/>
<keyword evidence="3" id="KW-1133">Transmembrane helix</keyword>
<gene>
    <name evidence="5" type="ORF">GCM10008917_01680</name>
</gene>
<dbReference type="Gene3D" id="3.40.710.10">
    <property type="entry name" value="DD-peptidase/beta-lactamase superfamily"/>
    <property type="match status" value="1"/>
</dbReference>
<evidence type="ECO:0000313" key="6">
    <source>
        <dbReference type="Proteomes" id="UP001400965"/>
    </source>
</evidence>
<keyword evidence="2 3" id="KW-0472">Membrane</keyword>
<evidence type="ECO:0000313" key="5">
    <source>
        <dbReference type="EMBL" id="GAA0861215.1"/>
    </source>
</evidence>
<dbReference type="SUPFAM" id="SSF56519">
    <property type="entry name" value="Penicillin binding protein dimerisation domain"/>
    <property type="match status" value="1"/>
</dbReference>
<evidence type="ECO:0000259" key="4">
    <source>
        <dbReference type="Pfam" id="PF00905"/>
    </source>
</evidence>
<keyword evidence="6" id="KW-1185">Reference proteome</keyword>
<keyword evidence="3" id="KW-0812">Transmembrane</keyword>
<dbReference type="InterPro" id="IPR001460">
    <property type="entry name" value="PCN-bd_Tpept"/>
</dbReference>
<evidence type="ECO:0000256" key="1">
    <source>
        <dbReference type="ARBA" id="ARBA00004370"/>
    </source>
</evidence>
<protein>
    <submittedName>
        <fullName evidence="5">Penicillin-binding protein 2</fullName>
    </submittedName>
</protein>
<dbReference type="InterPro" id="IPR050515">
    <property type="entry name" value="Beta-lactam/transpept"/>
</dbReference>
<comment type="caution">
    <text evidence="5">The sequence shown here is derived from an EMBL/GenBank/DDBJ whole genome shotgun (WGS) entry which is preliminary data.</text>
</comment>
<dbReference type="InterPro" id="IPR036138">
    <property type="entry name" value="PBP_dimer_sf"/>
</dbReference>
<dbReference type="SUPFAM" id="SSF56601">
    <property type="entry name" value="beta-lactamase/transpeptidase-like"/>
    <property type="match status" value="1"/>
</dbReference>
<reference evidence="6" key="1">
    <citation type="journal article" date="2019" name="Int. J. Syst. Evol. Microbiol.">
        <title>The Global Catalogue of Microorganisms (GCM) 10K type strain sequencing project: providing services to taxonomists for standard genome sequencing and annotation.</title>
        <authorList>
            <consortium name="The Broad Institute Genomics Platform"/>
            <consortium name="The Broad Institute Genome Sequencing Center for Infectious Disease"/>
            <person name="Wu L."/>
            <person name="Ma J."/>
        </authorList>
    </citation>
    <scope>NUCLEOTIDE SEQUENCE [LARGE SCALE GENOMIC DNA]</scope>
    <source>
        <strain evidence="6">JCM 6486</strain>
    </source>
</reference>
<organism evidence="5 6">
    <name type="scientific">Paraclostridium tenue</name>
    <dbReference type="NCBI Taxonomy" id="1737"/>
    <lineage>
        <taxon>Bacteria</taxon>
        <taxon>Bacillati</taxon>
        <taxon>Bacillota</taxon>
        <taxon>Clostridia</taxon>
        <taxon>Peptostreptococcales</taxon>
        <taxon>Peptostreptococcaceae</taxon>
        <taxon>Paraclostridium</taxon>
    </lineage>
</organism>
<accession>A0ABP3X8E5</accession>
<dbReference type="Gene3D" id="3.90.1310.10">
    <property type="entry name" value="Penicillin-binding protein 2a (Domain 2)"/>
    <property type="match status" value="1"/>
</dbReference>
<dbReference type="EMBL" id="BAAACP010000001">
    <property type="protein sequence ID" value="GAA0861215.1"/>
    <property type="molecule type" value="Genomic_DNA"/>
</dbReference>
<sequence>MSRKKSVIKYTSKNRIYFIFIMCILIYVFLIYRLVDIQIIKSNYYEQCAKKQSNSTLNLSSGRGIIYDRNNKKLTDIKTENIIIIQKDQISINDRYMELIQMVTGLSSMEIYEKIQENPLSPIVELKIKNIDENLKSKLKEENILVDKKTYRYSEESILAHTIGYIDSDNQAISGIEKSQDSILKDKNLEYVEVFKAGSSGNSGKSKKIGVLNGSVKSNKNKDDRHLKLTVDYDIQKKLEALVDKEENPSAVVISDIKTGEILAISSRPNYNQNSIEDFLNASNGELQNRAIRYMYAPGSVFKIVVLYAALENNIIDENYTYTCTGSKEVNGRKLNCNNLDGHGHLTLKQAFANSCNPAFLDIALKVGKENILKAAKKLHLDQEVGIDIYGEKSGSIQDDIDIVNLSIGQGKMMFTPLQVNQMTQVIANGGLYKQLHIYDSIIDNNKNILKTFKTTKEEEVISPYIMTKIKDMMNSVSEEGTAKELSILEKRSGVKTGTTQAKINVKNADKTIKKQNISHGWITGFYPQESAKYAITVIIEGTKDSSKSAIPLFKDICENILK</sequence>
<feature type="domain" description="Penicillin-binding protein transpeptidase" evidence="4">
    <location>
        <begin position="251"/>
        <end position="558"/>
    </location>
</feature>
<feature type="transmembrane region" description="Helical" evidence="3">
    <location>
        <begin position="16"/>
        <end position="35"/>
    </location>
</feature>
<dbReference type="PANTHER" id="PTHR30627">
    <property type="entry name" value="PEPTIDOGLYCAN D,D-TRANSPEPTIDASE"/>
    <property type="match status" value="1"/>
</dbReference>
<dbReference type="Proteomes" id="UP001400965">
    <property type="component" value="Unassembled WGS sequence"/>
</dbReference>
<dbReference type="Pfam" id="PF00905">
    <property type="entry name" value="Transpeptidase"/>
    <property type="match status" value="1"/>
</dbReference>
<dbReference type="RefSeq" id="WP_346041150.1">
    <property type="nucleotide sequence ID" value="NZ_BAAACP010000001.1"/>
</dbReference>
<dbReference type="InterPro" id="IPR012338">
    <property type="entry name" value="Beta-lactam/transpept-like"/>
</dbReference>
<name>A0ABP3X8E5_9FIRM</name>